<feature type="transmembrane region" description="Helical" evidence="1">
    <location>
        <begin position="112"/>
        <end position="132"/>
    </location>
</feature>
<dbReference type="Proteomes" id="UP000477750">
    <property type="component" value="Unassembled WGS sequence"/>
</dbReference>
<keyword evidence="1" id="KW-0812">Transmembrane</keyword>
<gene>
    <name evidence="2" type="ORF">GFD30_00215</name>
</gene>
<evidence type="ECO:0000256" key="1">
    <source>
        <dbReference type="SAM" id="Phobius"/>
    </source>
</evidence>
<protein>
    <submittedName>
        <fullName evidence="2">Uncharacterized protein</fullName>
    </submittedName>
</protein>
<feature type="transmembrane region" description="Helical" evidence="1">
    <location>
        <begin position="71"/>
        <end position="92"/>
    </location>
</feature>
<proteinExistence type="predicted"/>
<keyword evidence="1" id="KW-0472">Membrane</keyword>
<keyword evidence="1" id="KW-1133">Transmembrane helix</keyword>
<dbReference type="EMBL" id="WIAO01000001">
    <property type="protein sequence ID" value="MQM24006.1"/>
    <property type="molecule type" value="Genomic_DNA"/>
</dbReference>
<name>A0A6L5G1G4_9ACTN</name>
<dbReference type="RefSeq" id="WP_153023221.1">
    <property type="nucleotide sequence ID" value="NZ_WIAO01000001.1"/>
</dbReference>
<feature type="transmembrane region" description="Helical" evidence="1">
    <location>
        <begin position="240"/>
        <end position="258"/>
    </location>
</feature>
<accession>A0A6L5G1G4</accession>
<organism evidence="2 3">
    <name type="scientific">Glycomyces albidus</name>
    <dbReference type="NCBI Taxonomy" id="2656774"/>
    <lineage>
        <taxon>Bacteria</taxon>
        <taxon>Bacillati</taxon>
        <taxon>Actinomycetota</taxon>
        <taxon>Actinomycetes</taxon>
        <taxon>Glycomycetales</taxon>
        <taxon>Glycomycetaceae</taxon>
        <taxon>Glycomyces</taxon>
    </lineage>
</organism>
<keyword evidence="3" id="KW-1185">Reference proteome</keyword>
<evidence type="ECO:0000313" key="2">
    <source>
        <dbReference type="EMBL" id="MQM24006.1"/>
    </source>
</evidence>
<evidence type="ECO:0000313" key="3">
    <source>
        <dbReference type="Proteomes" id="UP000477750"/>
    </source>
</evidence>
<dbReference type="AlphaFoldDB" id="A0A6L5G1G4"/>
<sequence length="307" mass="31728">MGWWLAASAVAVAVIGLLQSMAAAWQARRTLLVAARVFVAVNPLGDMVFGPLLDRPRIARGATGWVSVPPFVYFFAALAAAPAVGNTAALTLAHGTGHEASWAEVYPEPWRWIAGAALFALTAAAASSAIAVELHFRDWDAVEAILEASPPWARTLRRAALVSFIPVVALAGWGYASVTGADPAVSALALGAGSLALAWTANRGVWAAYRELSLDLVPPATEAFRAAAARLLRSRAIARVAVWVLAGAVVFLGSALRAVEGQVIGSGPELALAVPVAVLAGTVLKDLAADLGRAAAQRHALPFPGDL</sequence>
<comment type="caution">
    <text evidence="2">The sequence shown here is derived from an EMBL/GenBank/DDBJ whole genome shotgun (WGS) entry which is preliminary data.</text>
</comment>
<feature type="transmembrane region" description="Helical" evidence="1">
    <location>
        <begin position="184"/>
        <end position="201"/>
    </location>
</feature>
<reference evidence="2 3" key="1">
    <citation type="submission" date="2019-10" db="EMBL/GenBank/DDBJ databases">
        <title>Glycomyces albidus sp. nov., a novel actinomycete isolated from rhizosphere soil of wheat (Triticum aestivum L.).</title>
        <authorList>
            <person name="Qian L."/>
        </authorList>
    </citation>
    <scope>NUCLEOTIDE SEQUENCE [LARGE SCALE GENOMIC DNA]</scope>
    <source>
        <strain evidence="2 3">NEAU-7082</strain>
    </source>
</reference>
<feature type="transmembrane region" description="Helical" evidence="1">
    <location>
        <begin position="159"/>
        <end position="178"/>
    </location>
</feature>